<dbReference type="InterPro" id="IPR010730">
    <property type="entry name" value="HET"/>
</dbReference>
<comment type="caution">
    <text evidence="2">The sequence shown here is derived from an EMBL/GenBank/DDBJ whole genome shotgun (WGS) entry which is preliminary data.</text>
</comment>
<dbReference type="EMBL" id="JAVFKD010000012">
    <property type="protein sequence ID" value="KAK5992299.1"/>
    <property type="molecule type" value="Genomic_DNA"/>
</dbReference>
<reference evidence="2 3" key="1">
    <citation type="submission" date="2024-01" db="EMBL/GenBank/DDBJ databases">
        <title>Complete genome of Cladobotryum mycophilum ATHUM6906.</title>
        <authorList>
            <person name="Christinaki A.C."/>
            <person name="Myridakis A.I."/>
            <person name="Kouvelis V.N."/>
        </authorList>
    </citation>
    <scope>NUCLEOTIDE SEQUENCE [LARGE SCALE GENOMIC DNA]</scope>
    <source>
        <strain evidence="2 3">ATHUM6906</strain>
    </source>
</reference>
<dbReference type="PANTHER" id="PTHR24148">
    <property type="entry name" value="ANKYRIN REPEAT DOMAIN-CONTAINING PROTEIN 39 HOMOLOG-RELATED"/>
    <property type="match status" value="1"/>
</dbReference>
<dbReference type="Pfam" id="PF06985">
    <property type="entry name" value="HET"/>
    <property type="match status" value="1"/>
</dbReference>
<evidence type="ECO:0000313" key="3">
    <source>
        <dbReference type="Proteomes" id="UP001338125"/>
    </source>
</evidence>
<evidence type="ECO:0000313" key="2">
    <source>
        <dbReference type="EMBL" id="KAK5992299.1"/>
    </source>
</evidence>
<gene>
    <name evidence="2" type="ORF">PT974_05700</name>
</gene>
<dbReference type="PANTHER" id="PTHR24148:SF80">
    <property type="entry name" value="HETEROKARYON INCOMPATIBILITY DOMAIN-CONTAINING PROTEIN"/>
    <property type="match status" value="1"/>
</dbReference>
<keyword evidence="3" id="KW-1185">Reference proteome</keyword>
<protein>
    <submittedName>
        <fullName evidence="2">Heterokaryon incompatibility 6-like protein</fullName>
    </submittedName>
</protein>
<organism evidence="2 3">
    <name type="scientific">Cladobotryum mycophilum</name>
    <dbReference type="NCBI Taxonomy" id="491253"/>
    <lineage>
        <taxon>Eukaryota</taxon>
        <taxon>Fungi</taxon>
        <taxon>Dikarya</taxon>
        <taxon>Ascomycota</taxon>
        <taxon>Pezizomycotina</taxon>
        <taxon>Sordariomycetes</taxon>
        <taxon>Hypocreomycetidae</taxon>
        <taxon>Hypocreales</taxon>
        <taxon>Hypocreaceae</taxon>
        <taxon>Cladobotryum</taxon>
    </lineage>
</organism>
<dbReference type="InterPro" id="IPR052895">
    <property type="entry name" value="HetReg/Transcr_Mod"/>
</dbReference>
<dbReference type="Proteomes" id="UP001338125">
    <property type="component" value="Unassembled WGS sequence"/>
</dbReference>
<proteinExistence type="predicted"/>
<accession>A0ABR0SJT0</accession>
<feature type="domain" description="Heterokaryon incompatibility" evidence="1">
    <location>
        <begin position="49"/>
        <end position="195"/>
    </location>
</feature>
<name>A0ABR0SJT0_9HYPO</name>
<sequence length="624" mass="71492">MPLFNQYYYEPLYADDAIRLIVLGPATKTTTPLSCSIIQQRLTAPTVSYSAVSYAWGKRELLRNLELKCDGDTSYLRITPNVDTLLRHLRARKLPRHLWIDAVCLNQDDEEEKAQQIPIMRRIYEEANEVQIWLGSDSPLTAASFSLFRKINMLGDVGKMEMARRIAKLGAGPLLLGNDILFNRPWFSRRWVIQEACLARQATVHCGTYSIPLPLLCNAAKRIQSLDISWYAVKMMTMIGGLATKPSILELLWNFHEASCLEPRDRIASLWGLVRDDHHRFQLDYTLHWTELYKQVASFAFSLGDNDTSIQVLLHLFEFGPLSRPGDVTYPSWVPDWAKTRQRTLPYHSQIPNPDTYEPYPASLEYSEKATLTFHHDALKIRWNASIGGPRGRQVIYARKFDALPLDNELRGERLIHLLHELFPSTSDSVLEILALASFIKMLISFHYPPKEEQDQRRNSASFDRHIGHISQFVPPQLDAQVLKFLRNLDWLLQHFCLFQMEPFGPGSEVSRGYGIGPQLLQVGDIMIPLWRLENSGRYQRFMDVKYPATRITTMLAVRRIGEQSLPHETAASGQDVPIQNGRIIGPAVCIMLRDTRYDMQEQAVDVKVGVDADKEQQSSMRLV</sequence>
<evidence type="ECO:0000259" key="1">
    <source>
        <dbReference type="Pfam" id="PF06985"/>
    </source>
</evidence>